<dbReference type="OrthoDB" id="9806956at2"/>
<proteinExistence type="inferred from homology"/>
<reference evidence="14 15" key="1">
    <citation type="submission" date="2018-05" db="EMBL/GenBank/DDBJ databases">
        <title>Coraliomargarita sinensis sp. nov., isolated from a marine solar saltern.</title>
        <authorList>
            <person name="Zhou L.Y."/>
        </authorList>
    </citation>
    <scope>NUCLEOTIDE SEQUENCE [LARGE SCALE GENOMIC DNA]</scope>
    <source>
        <strain evidence="14 15">WN38</strain>
    </source>
</reference>
<dbReference type="FunCoup" id="A0A317ZGS6">
    <property type="interactions" value="389"/>
</dbReference>
<dbReference type="InterPro" id="IPR005845">
    <property type="entry name" value="A-D-PHexomutase_a/b/a-II"/>
</dbReference>
<dbReference type="InterPro" id="IPR005841">
    <property type="entry name" value="Alpha-D-phosphohexomutase_SF"/>
</dbReference>
<keyword evidence="4 9" id="KW-0479">Metal-binding</keyword>
<dbReference type="InterPro" id="IPR005846">
    <property type="entry name" value="A-D-PHexomutase_a/b/a-III"/>
</dbReference>
<dbReference type="FunFam" id="3.40.120.10:FF:000002">
    <property type="entry name" value="Phosphoglucosamine mutase"/>
    <property type="match status" value="1"/>
</dbReference>
<protein>
    <recommendedName>
        <fullName evidence="8">Phosphoglucosamine mutase</fullName>
        <ecNumber evidence="7">5.4.2.10</ecNumber>
    </recommendedName>
</protein>
<dbReference type="SUPFAM" id="SSF53738">
    <property type="entry name" value="Phosphoglucomutase, first 3 domains"/>
    <property type="match status" value="3"/>
</dbReference>
<evidence type="ECO:0000256" key="4">
    <source>
        <dbReference type="ARBA" id="ARBA00022723"/>
    </source>
</evidence>
<dbReference type="GO" id="GO:0005975">
    <property type="term" value="P:carbohydrate metabolic process"/>
    <property type="evidence" value="ECO:0007669"/>
    <property type="project" value="InterPro"/>
</dbReference>
<dbReference type="AlphaFoldDB" id="A0A317ZGS6"/>
<dbReference type="InterPro" id="IPR036900">
    <property type="entry name" value="A-D-PHexomutase_C_sf"/>
</dbReference>
<comment type="caution">
    <text evidence="14">The sequence shown here is derived from an EMBL/GenBank/DDBJ whole genome shotgun (WGS) entry which is preliminary data.</text>
</comment>
<dbReference type="Gene3D" id="3.30.310.50">
    <property type="entry name" value="Alpha-D-phosphohexomutase, C-terminal domain"/>
    <property type="match status" value="1"/>
</dbReference>
<comment type="similarity">
    <text evidence="2 9">Belongs to the phosphohexose mutase family.</text>
</comment>
<dbReference type="Gene3D" id="3.40.120.10">
    <property type="entry name" value="Alpha-D-Glucose-1,6-Bisphosphate, subunit A, domain 3"/>
    <property type="match status" value="3"/>
</dbReference>
<evidence type="ECO:0000259" key="10">
    <source>
        <dbReference type="Pfam" id="PF00408"/>
    </source>
</evidence>
<dbReference type="InterPro" id="IPR050060">
    <property type="entry name" value="Phosphoglucosamine_mutase"/>
</dbReference>
<dbReference type="InterPro" id="IPR016066">
    <property type="entry name" value="A-D-PHexomutase_CS"/>
</dbReference>
<dbReference type="PRINTS" id="PR00509">
    <property type="entry name" value="PGMPMM"/>
</dbReference>
<evidence type="ECO:0000256" key="5">
    <source>
        <dbReference type="ARBA" id="ARBA00022842"/>
    </source>
</evidence>
<comment type="cofactor">
    <cofactor evidence="1">
        <name>Mg(2+)</name>
        <dbReference type="ChEBI" id="CHEBI:18420"/>
    </cofactor>
</comment>
<evidence type="ECO:0000256" key="6">
    <source>
        <dbReference type="ARBA" id="ARBA00023235"/>
    </source>
</evidence>
<organism evidence="14 15">
    <name type="scientific">Coraliomargarita sinensis</name>
    <dbReference type="NCBI Taxonomy" id="2174842"/>
    <lineage>
        <taxon>Bacteria</taxon>
        <taxon>Pseudomonadati</taxon>
        <taxon>Verrucomicrobiota</taxon>
        <taxon>Opitutia</taxon>
        <taxon>Puniceicoccales</taxon>
        <taxon>Coraliomargaritaceae</taxon>
        <taxon>Coraliomargarita</taxon>
    </lineage>
</organism>
<dbReference type="Pfam" id="PF02878">
    <property type="entry name" value="PGM_PMM_I"/>
    <property type="match status" value="1"/>
</dbReference>
<dbReference type="Pfam" id="PF02879">
    <property type="entry name" value="PGM_PMM_II"/>
    <property type="match status" value="1"/>
</dbReference>
<dbReference type="Pfam" id="PF00408">
    <property type="entry name" value="PGM_PMM_IV"/>
    <property type="match status" value="1"/>
</dbReference>
<keyword evidence="6" id="KW-0413">Isomerase</keyword>
<dbReference type="FunFam" id="3.40.120.10:FF:000001">
    <property type="entry name" value="Phosphoglucosamine mutase"/>
    <property type="match status" value="1"/>
</dbReference>
<dbReference type="PANTHER" id="PTHR42946">
    <property type="entry name" value="PHOSPHOHEXOSE MUTASE"/>
    <property type="match status" value="1"/>
</dbReference>
<sequence length="450" mass="48020">MVKYFGTDGIRGTCGDALINPDFAYRLGSALGHYIARDKLDLPLNVVIGRDTRLSGPELCDALIQGLNKHGVYVHDAGIVPTPAVARAVLQKSADLGIAVTASHNPATDNGIKLFNAEGCKYDESSEQQIEALVDGEPSGPDERPRPEAYPMDAAAEYINYIRSLMNQNCLGGWKIVLDLANGSTCETTPAAFRRWGAELHLIGDNPDGENINDGVGSEHPEQLGAKVREVGANIGIAHDGDGDRLVVCDEKGERLPGEVLLALFGIYALGSGALDGKTLVTTVHSNLGLDHAVRDAGGSVERVAVGDRNVARRMREIGSNIGGESSGHIILSDFATTGDGLLAAVKLIDLICKTGKPLSELRKQVTLFPQKTLNLKVMEKLPLDQLRHLSDATAAAVKQFGDDGRVLVRYSGTEPKLRLLVEGADGQVIAQQIQALECAARRDLEIIDS</sequence>
<name>A0A317ZGS6_9BACT</name>
<evidence type="ECO:0000259" key="12">
    <source>
        <dbReference type="Pfam" id="PF02879"/>
    </source>
</evidence>
<dbReference type="InterPro" id="IPR005844">
    <property type="entry name" value="A-D-PHexomutase_a/b/a-I"/>
</dbReference>
<accession>A0A317ZGS6</accession>
<dbReference type="GO" id="GO:0009252">
    <property type="term" value="P:peptidoglycan biosynthetic process"/>
    <property type="evidence" value="ECO:0007669"/>
    <property type="project" value="TreeGrafter"/>
</dbReference>
<feature type="domain" description="Alpha-D-phosphohexomutase alpha/beta/alpha" evidence="13">
    <location>
        <begin position="258"/>
        <end position="365"/>
    </location>
</feature>
<dbReference type="EC" id="5.4.2.10" evidence="7"/>
<evidence type="ECO:0000259" key="11">
    <source>
        <dbReference type="Pfam" id="PF02878"/>
    </source>
</evidence>
<dbReference type="GO" id="GO:0008966">
    <property type="term" value="F:phosphoglucosamine mutase activity"/>
    <property type="evidence" value="ECO:0007669"/>
    <property type="project" value="UniProtKB-EC"/>
</dbReference>
<dbReference type="GO" id="GO:0006048">
    <property type="term" value="P:UDP-N-acetylglucosamine biosynthetic process"/>
    <property type="evidence" value="ECO:0007669"/>
    <property type="project" value="TreeGrafter"/>
</dbReference>
<dbReference type="GO" id="GO:0004615">
    <property type="term" value="F:phosphomannomutase activity"/>
    <property type="evidence" value="ECO:0007669"/>
    <property type="project" value="TreeGrafter"/>
</dbReference>
<evidence type="ECO:0000256" key="3">
    <source>
        <dbReference type="ARBA" id="ARBA00022553"/>
    </source>
</evidence>
<feature type="domain" description="Alpha-D-phosphohexomutase alpha/beta/alpha" evidence="11">
    <location>
        <begin position="3"/>
        <end position="136"/>
    </location>
</feature>
<dbReference type="InterPro" id="IPR016055">
    <property type="entry name" value="A-D-PHexomutase_a/b/a-I/II/III"/>
</dbReference>
<feature type="domain" description="Alpha-D-phosphohexomutase C-terminal" evidence="10">
    <location>
        <begin position="374"/>
        <end position="434"/>
    </location>
</feature>
<evidence type="ECO:0000256" key="1">
    <source>
        <dbReference type="ARBA" id="ARBA00001946"/>
    </source>
</evidence>
<dbReference type="InterPro" id="IPR005843">
    <property type="entry name" value="A-D-PHexomutase_C"/>
</dbReference>
<keyword evidence="5 9" id="KW-0460">Magnesium</keyword>
<keyword evidence="15" id="KW-1185">Reference proteome</keyword>
<dbReference type="InParanoid" id="A0A317ZGS6"/>
<dbReference type="GO" id="GO:0005829">
    <property type="term" value="C:cytosol"/>
    <property type="evidence" value="ECO:0007669"/>
    <property type="project" value="TreeGrafter"/>
</dbReference>
<keyword evidence="3" id="KW-0597">Phosphoprotein</keyword>
<dbReference type="PANTHER" id="PTHR42946:SF1">
    <property type="entry name" value="PHOSPHOGLUCOMUTASE (ALPHA-D-GLUCOSE-1,6-BISPHOSPHATE-DEPENDENT)"/>
    <property type="match status" value="1"/>
</dbReference>
<evidence type="ECO:0000256" key="8">
    <source>
        <dbReference type="ARBA" id="ARBA00068193"/>
    </source>
</evidence>
<evidence type="ECO:0000256" key="2">
    <source>
        <dbReference type="ARBA" id="ARBA00010231"/>
    </source>
</evidence>
<evidence type="ECO:0000259" key="13">
    <source>
        <dbReference type="Pfam" id="PF02880"/>
    </source>
</evidence>
<dbReference type="Pfam" id="PF02880">
    <property type="entry name" value="PGM_PMM_III"/>
    <property type="match status" value="1"/>
</dbReference>
<dbReference type="EMBL" id="QHJQ01000014">
    <property type="protein sequence ID" value="PXA02969.1"/>
    <property type="molecule type" value="Genomic_DNA"/>
</dbReference>
<dbReference type="SUPFAM" id="SSF55957">
    <property type="entry name" value="Phosphoglucomutase, C-terminal domain"/>
    <property type="match status" value="1"/>
</dbReference>
<dbReference type="Proteomes" id="UP000247099">
    <property type="component" value="Unassembled WGS sequence"/>
</dbReference>
<feature type="domain" description="Alpha-D-phosphohexomutase alpha/beta/alpha" evidence="12">
    <location>
        <begin position="157"/>
        <end position="253"/>
    </location>
</feature>
<gene>
    <name evidence="14" type="ORF">DDZ13_14375</name>
</gene>
<evidence type="ECO:0000313" key="15">
    <source>
        <dbReference type="Proteomes" id="UP000247099"/>
    </source>
</evidence>
<dbReference type="PROSITE" id="PS00710">
    <property type="entry name" value="PGM_PMM"/>
    <property type="match status" value="1"/>
</dbReference>
<evidence type="ECO:0000313" key="14">
    <source>
        <dbReference type="EMBL" id="PXA02969.1"/>
    </source>
</evidence>
<dbReference type="GO" id="GO:0000287">
    <property type="term" value="F:magnesium ion binding"/>
    <property type="evidence" value="ECO:0007669"/>
    <property type="project" value="InterPro"/>
</dbReference>
<dbReference type="RefSeq" id="WP_110132157.1">
    <property type="nucleotide sequence ID" value="NZ_QHJQ01000014.1"/>
</dbReference>
<evidence type="ECO:0000256" key="7">
    <source>
        <dbReference type="ARBA" id="ARBA00066330"/>
    </source>
</evidence>
<evidence type="ECO:0000256" key="9">
    <source>
        <dbReference type="RuleBase" id="RU004326"/>
    </source>
</evidence>